<evidence type="ECO:0000259" key="4">
    <source>
        <dbReference type="PROSITE" id="PS01124"/>
    </source>
</evidence>
<reference evidence="5 7" key="1">
    <citation type="submission" date="2018-08" db="EMBL/GenBank/DDBJ databases">
        <title>Proposal of Muricauda 72 sp.nov. and Muricauda NH166 sp.nov., isolated from seawater.</title>
        <authorList>
            <person name="Cheng H."/>
            <person name="Wu Y.-H."/>
            <person name="Guo L.-L."/>
            <person name="Xu X.-W."/>
        </authorList>
    </citation>
    <scope>NUCLEOTIDE SEQUENCE [LARGE SCALE GENOMIC DNA]</scope>
    <source>
        <strain evidence="5 7">72</strain>
    </source>
</reference>
<keyword evidence="1" id="KW-0805">Transcription regulation</keyword>
<dbReference type="PROSITE" id="PS01124">
    <property type="entry name" value="HTH_ARAC_FAMILY_2"/>
    <property type="match status" value="1"/>
</dbReference>
<name>A0A3A1NEW4_9FLAO</name>
<dbReference type="SUPFAM" id="SSF46689">
    <property type="entry name" value="Homeodomain-like"/>
    <property type="match status" value="1"/>
</dbReference>
<dbReference type="InterPro" id="IPR014710">
    <property type="entry name" value="RmlC-like_jellyroll"/>
</dbReference>
<dbReference type="SUPFAM" id="SSF51215">
    <property type="entry name" value="Regulatory protein AraC"/>
    <property type="match status" value="1"/>
</dbReference>
<dbReference type="InterPro" id="IPR037923">
    <property type="entry name" value="HTH-like"/>
</dbReference>
<dbReference type="GO" id="GO:0003700">
    <property type="term" value="F:DNA-binding transcription factor activity"/>
    <property type="evidence" value="ECO:0007669"/>
    <property type="project" value="InterPro"/>
</dbReference>
<proteinExistence type="predicted"/>
<gene>
    <name evidence="5" type="ORF">D2V05_14595</name>
    <name evidence="6" type="ORF">FQ017_14460</name>
</gene>
<keyword evidence="8" id="KW-1185">Reference proteome</keyword>
<keyword evidence="2" id="KW-0238">DNA-binding</keyword>
<dbReference type="AlphaFoldDB" id="A0A3A1NEW4"/>
<dbReference type="GO" id="GO:0043565">
    <property type="term" value="F:sequence-specific DNA binding"/>
    <property type="evidence" value="ECO:0007669"/>
    <property type="project" value="InterPro"/>
</dbReference>
<feature type="domain" description="HTH araC/xylS-type" evidence="4">
    <location>
        <begin position="189"/>
        <end position="287"/>
    </location>
</feature>
<evidence type="ECO:0000313" key="8">
    <source>
        <dbReference type="Proteomes" id="UP000321621"/>
    </source>
</evidence>
<dbReference type="EMBL" id="VNWK01000033">
    <property type="protein sequence ID" value="TXJ92036.1"/>
    <property type="molecule type" value="Genomic_DNA"/>
</dbReference>
<evidence type="ECO:0000256" key="1">
    <source>
        <dbReference type="ARBA" id="ARBA00023015"/>
    </source>
</evidence>
<sequence>MDPVKTYHDINKADGSLSFGISKMEDIYQKRKGRPDVPHRHDYYTILVVKEAEGNHIVDFTTHALSNNQVYFISPGQVHQLTETKPTVGYSIVFSSQFLALNHILVDFIEDINLFNDFSNTPPLQVGIKEMELLTSYSEEMLRLNTGDSAYKYEAIGALLKLLLITCHNLCSLNQLDTQTMEVGASLVRNFKHLVNQHYKTWHHAAAYADALHITPDHLNRVVKSLTGKTAKEHIQSRITTAAKRLLYFSPLSQKEIAFELGFSEPANFSAFFKSCTGISPSTFKQST</sequence>
<evidence type="ECO:0000313" key="5">
    <source>
        <dbReference type="EMBL" id="RIV42844.1"/>
    </source>
</evidence>
<dbReference type="Pfam" id="PF12833">
    <property type="entry name" value="HTH_18"/>
    <property type="match status" value="1"/>
</dbReference>
<comment type="caution">
    <text evidence="5">The sequence shown here is derived from an EMBL/GenBank/DDBJ whole genome shotgun (WGS) entry which is preliminary data.</text>
</comment>
<dbReference type="PANTHER" id="PTHR43280:SF32">
    <property type="entry name" value="TRANSCRIPTIONAL REGULATORY PROTEIN"/>
    <property type="match status" value="1"/>
</dbReference>
<organism evidence="5 7">
    <name type="scientific">Flagellimonas pelagia</name>
    <dbReference type="NCBI Taxonomy" id="2306998"/>
    <lineage>
        <taxon>Bacteria</taxon>
        <taxon>Pseudomonadati</taxon>
        <taxon>Bacteroidota</taxon>
        <taxon>Flavobacteriia</taxon>
        <taxon>Flavobacteriales</taxon>
        <taxon>Flavobacteriaceae</taxon>
        <taxon>Flagellimonas</taxon>
    </lineage>
</organism>
<accession>A0A3A1NEW4</accession>
<dbReference type="Proteomes" id="UP000321621">
    <property type="component" value="Unassembled WGS sequence"/>
</dbReference>
<dbReference type="Proteomes" id="UP000266691">
    <property type="component" value="Unassembled WGS sequence"/>
</dbReference>
<dbReference type="PANTHER" id="PTHR43280">
    <property type="entry name" value="ARAC-FAMILY TRANSCRIPTIONAL REGULATOR"/>
    <property type="match status" value="1"/>
</dbReference>
<dbReference type="RefSeq" id="WP_119648342.1">
    <property type="nucleotide sequence ID" value="NZ_QXFI01000033.1"/>
</dbReference>
<dbReference type="Gene3D" id="2.60.120.10">
    <property type="entry name" value="Jelly Rolls"/>
    <property type="match status" value="1"/>
</dbReference>
<dbReference type="Pfam" id="PF02311">
    <property type="entry name" value="AraC_binding"/>
    <property type="match status" value="1"/>
</dbReference>
<dbReference type="InterPro" id="IPR003313">
    <property type="entry name" value="AraC-bd"/>
</dbReference>
<keyword evidence="3" id="KW-0804">Transcription</keyword>
<evidence type="ECO:0000313" key="7">
    <source>
        <dbReference type="Proteomes" id="UP000266691"/>
    </source>
</evidence>
<reference evidence="6 8" key="2">
    <citation type="submission" date="2019-07" db="EMBL/GenBank/DDBJ databases">
        <title>Draft genome of two Muricauda strains isolated from deep sea.</title>
        <authorList>
            <person name="Sun C."/>
        </authorList>
    </citation>
    <scope>NUCLEOTIDE SEQUENCE [LARGE SCALE GENOMIC DNA]</scope>
    <source>
        <strain evidence="6 8">72</strain>
    </source>
</reference>
<dbReference type="EMBL" id="QXFI01000033">
    <property type="protein sequence ID" value="RIV42844.1"/>
    <property type="molecule type" value="Genomic_DNA"/>
</dbReference>
<protein>
    <submittedName>
        <fullName evidence="5">AraC family transcriptional regulator</fullName>
    </submittedName>
    <submittedName>
        <fullName evidence="6">Helix-turn-helix domain-containing protein</fullName>
    </submittedName>
</protein>
<dbReference type="InterPro" id="IPR018060">
    <property type="entry name" value="HTH_AraC"/>
</dbReference>
<dbReference type="SMART" id="SM00342">
    <property type="entry name" value="HTH_ARAC"/>
    <property type="match status" value="1"/>
</dbReference>
<evidence type="ECO:0000313" key="6">
    <source>
        <dbReference type="EMBL" id="TXJ92036.1"/>
    </source>
</evidence>
<evidence type="ECO:0000256" key="3">
    <source>
        <dbReference type="ARBA" id="ARBA00023163"/>
    </source>
</evidence>
<dbReference type="Gene3D" id="1.10.10.60">
    <property type="entry name" value="Homeodomain-like"/>
    <property type="match status" value="1"/>
</dbReference>
<evidence type="ECO:0000256" key="2">
    <source>
        <dbReference type="ARBA" id="ARBA00023125"/>
    </source>
</evidence>
<dbReference type="OrthoDB" id="1096411at2"/>
<dbReference type="InterPro" id="IPR009057">
    <property type="entry name" value="Homeodomain-like_sf"/>
</dbReference>